<dbReference type="InterPro" id="IPR013099">
    <property type="entry name" value="K_chnl_dom"/>
</dbReference>
<reference evidence="11 12" key="1">
    <citation type="submission" date="2024-02" db="EMBL/GenBank/DDBJ databases">
        <title>Chromosome-level genome assembly of the Eurasian Minnow (Phoxinus phoxinus).</title>
        <authorList>
            <person name="Oriowo T.O."/>
            <person name="Martin S."/>
            <person name="Stange M."/>
            <person name="Chrysostomakis Y."/>
            <person name="Brown T."/>
            <person name="Winkler S."/>
            <person name="Kukowka S."/>
            <person name="Myers E.W."/>
            <person name="Bohne A."/>
        </authorList>
    </citation>
    <scope>NUCLEOTIDE SEQUENCE [LARGE SCALE GENOMIC DNA]</scope>
    <source>
        <strain evidence="11">ZFMK-TIS-60720</strain>
        <tissue evidence="11">Whole Organism</tissue>
    </source>
</reference>
<evidence type="ECO:0000256" key="2">
    <source>
        <dbReference type="ARBA" id="ARBA00022448"/>
    </source>
</evidence>
<dbReference type="Pfam" id="PF07885">
    <property type="entry name" value="Ion_trans_2"/>
    <property type="match status" value="2"/>
</dbReference>
<keyword evidence="4" id="KW-0630">Potassium</keyword>
<evidence type="ECO:0000259" key="10">
    <source>
        <dbReference type="Pfam" id="PF07885"/>
    </source>
</evidence>
<name>A0AAN9H7S8_9TELE</name>
<keyword evidence="3 9" id="KW-0812">Transmembrane</keyword>
<accession>A0AAN9H7S8</accession>
<keyword evidence="2" id="KW-0813">Transport</keyword>
<feature type="domain" description="Potassium channel" evidence="10">
    <location>
        <begin position="175"/>
        <end position="244"/>
    </location>
</feature>
<sequence length="273" mass="31512">MYPVTHKGKVACILYAMVGIPLMLLVISDVGDFLAVFLSKAYTRLSLFFSRCMAHRSWSLQRHEKSSPPQQVQGADTDTTYMFNHVVVHETMNIQKMIRTHSSVRRTSLQRRNNKETFDRIIVKESFRVKNSMTKSFSCPDLDRMDSPINCSKLFTGIGEKMDRFNVPLLVILMVVFAYMVVCSQILRCWEKEMDHFDAFYFTFITLTTIGFGDIVPKHPKYLMVTFLFIIMGMAIMSMAFKLGQSQIINCYRRCIKCLSMGKIGIHKDLNSD</sequence>
<dbReference type="GO" id="GO:0030322">
    <property type="term" value="P:stabilization of membrane potential"/>
    <property type="evidence" value="ECO:0007669"/>
    <property type="project" value="TreeGrafter"/>
</dbReference>
<evidence type="ECO:0000256" key="9">
    <source>
        <dbReference type="SAM" id="Phobius"/>
    </source>
</evidence>
<dbReference type="PANTHER" id="PTHR11003">
    <property type="entry name" value="POTASSIUM CHANNEL, SUBFAMILY K"/>
    <property type="match status" value="1"/>
</dbReference>
<evidence type="ECO:0000256" key="6">
    <source>
        <dbReference type="ARBA" id="ARBA00023065"/>
    </source>
</evidence>
<feature type="transmembrane region" description="Helical" evidence="9">
    <location>
        <begin position="199"/>
        <end position="216"/>
    </location>
</feature>
<evidence type="ECO:0000256" key="8">
    <source>
        <dbReference type="ARBA" id="ARBA00023303"/>
    </source>
</evidence>
<evidence type="ECO:0000256" key="5">
    <source>
        <dbReference type="ARBA" id="ARBA00022989"/>
    </source>
</evidence>
<evidence type="ECO:0000256" key="1">
    <source>
        <dbReference type="ARBA" id="ARBA00004141"/>
    </source>
</evidence>
<dbReference type="EMBL" id="JAYKXH010000011">
    <property type="protein sequence ID" value="KAK7152939.1"/>
    <property type="molecule type" value="Genomic_DNA"/>
</dbReference>
<gene>
    <name evidence="11" type="ORF">R3I93_010995</name>
</gene>
<feature type="transmembrane region" description="Helical" evidence="9">
    <location>
        <begin position="222"/>
        <end position="244"/>
    </location>
</feature>
<dbReference type="Proteomes" id="UP001364617">
    <property type="component" value="Unassembled WGS sequence"/>
</dbReference>
<evidence type="ECO:0000256" key="7">
    <source>
        <dbReference type="ARBA" id="ARBA00023136"/>
    </source>
</evidence>
<keyword evidence="7 9" id="KW-0472">Membrane</keyword>
<dbReference type="AlphaFoldDB" id="A0AAN9H7S8"/>
<keyword evidence="12" id="KW-1185">Reference proteome</keyword>
<dbReference type="InterPro" id="IPR003280">
    <property type="entry name" value="2pore_dom_K_chnl"/>
</dbReference>
<dbReference type="GO" id="GO:0005886">
    <property type="term" value="C:plasma membrane"/>
    <property type="evidence" value="ECO:0007669"/>
    <property type="project" value="TreeGrafter"/>
</dbReference>
<feature type="transmembrane region" description="Helical" evidence="9">
    <location>
        <begin position="167"/>
        <end position="187"/>
    </location>
</feature>
<feature type="transmembrane region" description="Helical" evidence="9">
    <location>
        <begin position="12"/>
        <end position="38"/>
    </location>
</feature>
<keyword evidence="5 9" id="KW-1133">Transmembrane helix</keyword>
<evidence type="ECO:0000313" key="12">
    <source>
        <dbReference type="Proteomes" id="UP001364617"/>
    </source>
</evidence>
<dbReference type="SUPFAM" id="SSF81324">
    <property type="entry name" value="Voltage-gated potassium channels"/>
    <property type="match status" value="1"/>
</dbReference>
<comment type="caution">
    <text evidence="11">The sequence shown here is derived from an EMBL/GenBank/DDBJ whole genome shotgun (WGS) entry which is preliminary data.</text>
</comment>
<dbReference type="GO" id="GO:0022841">
    <property type="term" value="F:potassium ion leak channel activity"/>
    <property type="evidence" value="ECO:0007669"/>
    <property type="project" value="TreeGrafter"/>
</dbReference>
<feature type="domain" description="Potassium channel" evidence="10">
    <location>
        <begin position="2"/>
        <end position="34"/>
    </location>
</feature>
<proteinExistence type="predicted"/>
<dbReference type="Gene3D" id="1.10.287.70">
    <property type="match status" value="1"/>
</dbReference>
<organism evidence="11 12">
    <name type="scientific">Phoxinus phoxinus</name>
    <name type="common">Eurasian minnow</name>
    <dbReference type="NCBI Taxonomy" id="58324"/>
    <lineage>
        <taxon>Eukaryota</taxon>
        <taxon>Metazoa</taxon>
        <taxon>Chordata</taxon>
        <taxon>Craniata</taxon>
        <taxon>Vertebrata</taxon>
        <taxon>Euteleostomi</taxon>
        <taxon>Actinopterygii</taxon>
        <taxon>Neopterygii</taxon>
        <taxon>Teleostei</taxon>
        <taxon>Ostariophysi</taxon>
        <taxon>Cypriniformes</taxon>
        <taxon>Leuciscidae</taxon>
        <taxon>Phoxininae</taxon>
        <taxon>Phoxinus</taxon>
    </lineage>
</organism>
<keyword evidence="8" id="KW-0407">Ion channel</keyword>
<comment type="subcellular location">
    <subcellularLocation>
        <location evidence="1">Membrane</location>
        <topology evidence="1">Multi-pass membrane protein</topology>
    </subcellularLocation>
</comment>
<evidence type="ECO:0000313" key="11">
    <source>
        <dbReference type="EMBL" id="KAK7152939.1"/>
    </source>
</evidence>
<dbReference type="GO" id="GO:0015271">
    <property type="term" value="F:outward rectifier potassium channel activity"/>
    <property type="evidence" value="ECO:0007669"/>
    <property type="project" value="TreeGrafter"/>
</dbReference>
<evidence type="ECO:0000256" key="4">
    <source>
        <dbReference type="ARBA" id="ARBA00022958"/>
    </source>
</evidence>
<dbReference type="PANTHER" id="PTHR11003:SF346">
    <property type="entry name" value="POTASSIUM CHANNEL SUBFAMILY K MEMBER 18"/>
    <property type="match status" value="1"/>
</dbReference>
<evidence type="ECO:0000256" key="3">
    <source>
        <dbReference type="ARBA" id="ARBA00022692"/>
    </source>
</evidence>
<keyword evidence="6" id="KW-0406">Ion transport</keyword>
<protein>
    <recommendedName>
        <fullName evidence="10">Potassium channel domain-containing protein</fullName>
    </recommendedName>
</protein>